<organism evidence="6 7">
    <name type="scientific">Mucilaginibacter aquatilis</name>
    <dbReference type="NCBI Taxonomy" id="1517760"/>
    <lineage>
        <taxon>Bacteria</taxon>
        <taxon>Pseudomonadati</taxon>
        <taxon>Bacteroidota</taxon>
        <taxon>Sphingobacteriia</taxon>
        <taxon>Sphingobacteriales</taxon>
        <taxon>Sphingobacteriaceae</taxon>
        <taxon>Mucilaginibacter</taxon>
    </lineage>
</organism>
<dbReference type="SUPFAM" id="SSF52738">
    <property type="entry name" value="Methylesterase CheB, C-terminal domain"/>
    <property type="match status" value="1"/>
</dbReference>
<evidence type="ECO:0000256" key="4">
    <source>
        <dbReference type="PROSITE-ProRule" id="PRU00050"/>
    </source>
</evidence>
<evidence type="ECO:0000256" key="3">
    <source>
        <dbReference type="ARBA" id="ARBA00048267"/>
    </source>
</evidence>
<feature type="domain" description="CheB-type methylesterase" evidence="5">
    <location>
        <begin position="29"/>
        <end position="214"/>
    </location>
</feature>
<dbReference type="AlphaFoldDB" id="A0A6I4I8X4"/>
<dbReference type="PANTHER" id="PTHR42872:SF3">
    <property type="entry name" value="PROTEIN-GLUTAMATE METHYLESTERASE_PROTEIN-GLUTAMINE GLUTAMINASE 1"/>
    <property type="match status" value="1"/>
</dbReference>
<dbReference type="EC" id="3.1.1.61" evidence="2"/>
<comment type="catalytic activity">
    <reaction evidence="3">
        <text>[protein]-L-glutamate 5-O-methyl ester + H2O = L-glutamyl-[protein] + methanol + H(+)</text>
        <dbReference type="Rhea" id="RHEA:23236"/>
        <dbReference type="Rhea" id="RHEA-COMP:10208"/>
        <dbReference type="Rhea" id="RHEA-COMP:10311"/>
        <dbReference type="ChEBI" id="CHEBI:15377"/>
        <dbReference type="ChEBI" id="CHEBI:15378"/>
        <dbReference type="ChEBI" id="CHEBI:17790"/>
        <dbReference type="ChEBI" id="CHEBI:29973"/>
        <dbReference type="ChEBI" id="CHEBI:82795"/>
        <dbReference type="EC" id="3.1.1.61"/>
    </reaction>
</comment>
<dbReference type="InterPro" id="IPR035909">
    <property type="entry name" value="CheB_C"/>
</dbReference>
<proteinExistence type="predicted"/>
<evidence type="ECO:0000256" key="1">
    <source>
        <dbReference type="ARBA" id="ARBA00022801"/>
    </source>
</evidence>
<gene>
    <name evidence="6" type="ORF">GO816_11215</name>
</gene>
<dbReference type="Gene3D" id="3.40.50.180">
    <property type="entry name" value="Methylesterase CheB, C-terminal domain"/>
    <property type="match status" value="1"/>
</dbReference>
<feature type="active site" evidence="4">
    <location>
        <position position="41"/>
    </location>
</feature>
<accession>A0A6I4I8X4</accession>
<dbReference type="Proteomes" id="UP000434850">
    <property type="component" value="Unassembled WGS sequence"/>
</dbReference>
<dbReference type="EMBL" id="WQLA01000004">
    <property type="protein sequence ID" value="MVN91695.1"/>
    <property type="molecule type" value="Genomic_DNA"/>
</dbReference>
<feature type="active site" evidence="4">
    <location>
        <position position="161"/>
    </location>
</feature>
<protein>
    <recommendedName>
        <fullName evidence="2">protein-glutamate methylesterase</fullName>
        <ecNumber evidence="2">3.1.1.61</ecNumber>
    </recommendedName>
</protein>
<evidence type="ECO:0000313" key="7">
    <source>
        <dbReference type="Proteomes" id="UP000434850"/>
    </source>
</evidence>
<dbReference type="GO" id="GO:0005737">
    <property type="term" value="C:cytoplasm"/>
    <property type="evidence" value="ECO:0007669"/>
    <property type="project" value="InterPro"/>
</dbReference>
<dbReference type="GO" id="GO:0000156">
    <property type="term" value="F:phosphorelay response regulator activity"/>
    <property type="evidence" value="ECO:0007669"/>
    <property type="project" value="InterPro"/>
</dbReference>
<feature type="active site" evidence="4">
    <location>
        <position position="68"/>
    </location>
</feature>
<sequence>MPLRGASRQSIPKKIFIKKLELSNDIKDRWHNSKVLLLAGSAGSFKLLFHAVKNLPADLNKTVIIIIHRKKNFFSEIEKLFAENSRMYLREISDKDRIDSNTIYIAPANYHTLVENEKQFSLDVSEAVWYSKPSIDVTFESAADVFKDKCTAVLLSGANQDGAEGLLKLRNNGSLTIVQDPADAEMKDMPAAAINIDAADYVLSSNQIFQLLQV</sequence>
<dbReference type="CDD" id="cd16433">
    <property type="entry name" value="CheB"/>
    <property type="match status" value="1"/>
</dbReference>
<keyword evidence="4" id="KW-0145">Chemotaxis</keyword>
<evidence type="ECO:0000259" key="5">
    <source>
        <dbReference type="PROSITE" id="PS50122"/>
    </source>
</evidence>
<keyword evidence="1 4" id="KW-0378">Hydrolase</keyword>
<comment type="caution">
    <text evidence="6">The sequence shown here is derived from an EMBL/GenBank/DDBJ whole genome shotgun (WGS) entry which is preliminary data.</text>
</comment>
<dbReference type="OrthoDB" id="1524092at2"/>
<name>A0A6I4I8X4_9SPHI</name>
<dbReference type="PROSITE" id="PS50122">
    <property type="entry name" value="CHEB"/>
    <property type="match status" value="1"/>
</dbReference>
<dbReference type="GO" id="GO:0008984">
    <property type="term" value="F:protein-glutamate methylesterase activity"/>
    <property type="evidence" value="ECO:0007669"/>
    <property type="project" value="UniProtKB-EC"/>
</dbReference>
<evidence type="ECO:0000313" key="6">
    <source>
        <dbReference type="EMBL" id="MVN91695.1"/>
    </source>
</evidence>
<dbReference type="InterPro" id="IPR000673">
    <property type="entry name" value="Sig_transdc_resp-reg_Me-estase"/>
</dbReference>
<keyword evidence="7" id="KW-1185">Reference proteome</keyword>
<dbReference type="GO" id="GO:0006935">
    <property type="term" value="P:chemotaxis"/>
    <property type="evidence" value="ECO:0007669"/>
    <property type="project" value="UniProtKB-UniRule"/>
</dbReference>
<reference evidence="6 7" key="1">
    <citation type="submission" date="2019-12" db="EMBL/GenBank/DDBJ databases">
        <title>Mucilaginibacter sp. HME9299 genome sequencing and assembly.</title>
        <authorList>
            <person name="Kang H."/>
            <person name="Kim H."/>
            <person name="Joh K."/>
        </authorList>
    </citation>
    <scope>NUCLEOTIDE SEQUENCE [LARGE SCALE GENOMIC DNA]</scope>
    <source>
        <strain evidence="6 7">HME9299</strain>
    </source>
</reference>
<dbReference type="Pfam" id="PF01339">
    <property type="entry name" value="CheB_methylest"/>
    <property type="match status" value="1"/>
</dbReference>
<dbReference type="PANTHER" id="PTHR42872">
    <property type="entry name" value="PROTEIN-GLUTAMATE METHYLESTERASE/PROTEIN-GLUTAMINE GLUTAMINASE"/>
    <property type="match status" value="1"/>
</dbReference>
<evidence type="ECO:0000256" key="2">
    <source>
        <dbReference type="ARBA" id="ARBA00039140"/>
    </source>
</evidence>